<dbReference type="InterPro" id="IPR011009">
    <property type="entry name" value="Kinase-like_dom_sf"/>
</dbReference>
<name>A0ABP8B2N9_9ACTN</name>
<evidence type="ECO:0000259" key="1">
    <source>
        <dbReference type="Pfam" id="PF01636"/>
    </source>
</evidence>
<dbReference type="Proteomes" id="UP001501251">
    <property type="component" value="Unassembled WGS sequence"/>
</dbReference>
<dbReference type="Pfam" id="PF01636">
    <property type="entry name" value="APH"/>
    <property type="match status" value="1"/>
</dbReference>
<evidence type="ECO:0000313" key="2">
    <source>
        <dbReference type="EMBL" id="GAA4196649.1"/>
    </source>
</evidence>
<proteinExistence type="predicted"/>
<feature type="domain" description="Aminoglycoside phosphotransferase" evidence="1">
    <location>
        <begin position="42"/>
        <end position="243"/>
    </location>
</feature>
<gene>
    <name evidence="2" type="ORF">GCM10022252_44320</name>
</gene>
<dbReference type="InterPro" id="IPR002575">
    <property type="entry name" value="Aminoglycoside_PTrfase"/>
</dbReference>
<keyword evidence="3" id="KW-1185">Reference proteome</keyword>
<dbReference type="EMBL" id="BAABAQ010000008">
    <property type="protein sequence ID" value="GAA4196649.1"/>
    <property type="molecule type" value="Genomic_DNA"/>
</dbReference>
<accession>A0ABP8B2N9</accession>
<reference evidence="3" key="1">
    <citation type="journal article" date="2019" name="Int. J. Syst. Evol. Microbiol.">
        <title>The Global Catalogue of Microorganisms (GCM) 10K type strain sequencing project: providing services to taxonomists for standard genome sequencing and annotation.</title>
        <authorList>
            <consortium name="The Broad Institute Genomics Platform"/>
            <consortium name="The Broad Institute Genome Sequencing Center for Infectious Disease"/>
            <person name="Wu L."/>
            <person name="Ma J."/>
        </authorList>
    </citation>
    <scope>NUCLEOTIDE SEQUENCE [LARGE SCALE GENOMIC DNA]</scope>
    <source>
        <strain evidence="3">JCM 17388</strain>
    </source>
</reference>
<protein>
    <recommendedName>
        <fullName evidence="1">Aminoglycoside phosphotransferase domain-containing protein</fullName>
    </recommendedName>
</protein>
<evidence type="ECO:0000313" key="3">
    <source>
        <dbReference type="Proteomes" id="UP001501251"/>
    </source>
</evidence>
<dbReference type="Gene3D" id="3.90.1200.10">
    <property type="match status" value="1"/>
</dbReference>
<dbReference type="SUPFAM" id="SSF56112">
    <property type="entry name" value="Protein kinase-like (PK-like)"/>
    <property type="match status" value="1"/>
</dbReference>
<sequence>MRSVTGYRWDDLPAEMHAAIKAECGPILRVTSLPGGLTAGAAVRLDTAAGKVFLKALPEGAPSAPLYQRERLVGAVLPEGVPAPRMLWSGHTAGWIVLLVEHVDTAREVELGPGSPSLDGVLDLVRVLGEALTPNPCEGLPPVTENVRFLTRRADALLAAPPSDLLAADAYRHARALLDVDALFGSTLLHADLHEGNLLTSPAGVRVIDWGLACQGAAWVEVALFVPRLILAGHTPEEAERLAEQVPAWKGAPAETVTGLAAVWSLFREFVARNGPAGIRASRAQAAAAGRAWMEYRTS</sequence>
<comment type="caution">
    <text evidence="2">The sequence shown here is derived from an EMBL/GenBank/DDBJ whole genome shotgun (WGS) entry which is preliminary data.</text>
</comment>
<organism evidence="2 3">
    <name type="scientific">Streptosporangium oxazolinicum</name>
    <dbReference type="NCBI Taxonomy" id="909287"/>
    <lineage>
        <taxon>Bacteria</taxon>
        <taxon>Bacillati</taxon>
        <taxon>Actinomycetota</taxon>
        <taxon>Actinomycetes</taxon>
        <taxon>Streptosporangiales</taxon>
        <taxon>Streptosporangiaceae</taxon>
        <taxon>Streptosporangium</taxon>
    </lineage>
</organism>